<evidence type="ECO:0000313" key="3">
    <source>
        <dbReference type="Proteomes" id="UP000198982"/>
    </source>
</evidence>
<reference evidence="3" key="1">
    <citation type="submission" date="2016-10" db="EMBL/GenBank/DDBJ databases">
        <authorList>
            <person name="Varghese N."/>
            <person name="Submissions S."/>
        </authorList>
    </citation>
    <scope>NUCLEOTIDE SEQUENCE [LARGE SCALE GENOMIC DNA]</scope>
    <source>
        <strain evidence="3">DSM 9751</strain>
    </source>
</reference>
<feature type="coiled-coil region" evidence="1">
    <location>
        <begin position="102"/>
        <end position="129"/>
    </location>
</feature>
<accession>A0A1H4LPC4</accession>
<protein>
    <recommendedName>
        <fullName evidence="4">Ead/Ea22-like family protein</fullName>
    </recommendedName>
</protein>
<sequence length="198" mass="21365">MNIDKEKLKDLAEAAPEGPWFGPEYAPGTSYVFDVDLGSLLHYESIETEQDACLRYVAAANPAMVLGLLAEIERLSPPAGQVSYQDQAEAWKAASSQDLRARGELLVQVEELEADNEALRKDAERSKRMLLDACVSIGSIGEALGLDMDADADTMIGTARELIDGLNRIIKECPLGSPGFAIACEVLGELGVQQEVQP</sequence>
<dbReference type="Pfam" id="PF13935">
    <property type="entry name" value="Ead_Ea22"/>
    <property type="match status" value="1"/>
</dbReference>
<evidence type="ECO:0000256" key="1">
    <source>
        <dbReference type="SAM" id="Coils"/>
    </source>
</evidence>
<keyword evidence="1" id="KW-0175">Coiled coil</keyword>
<proteinExistence type="predicted"/>
<evidence type="ECO:0008006" key="4">
    <source>
        <dbReference type="Google" id="ProtNLM"/>
    </source>
</evidence>
<dbReference type="RefSeq" id="WP_244168852.1">
    <property type="nucleotide sequence ID" value="NZ_FNTJ01000001.1"/>
</dbReference>
<dbReference type="EMBL" id="FNTJ01000001">
    <property type="protein sequence ID" value="SEB72487.1"/>
    <property type="molecule type" value="Genomic_DNA"/>
</dbReference>
<dbReference type="AlphaFoldDB" id="A0A1H4LPC4"/>
<evidence type="ECO:0000313" key="2">
    <source>
        <dbReference type="EMBL" id="SEB72487.1"/>
    </source>
</evidence>
<name>A0A1H4LPC4_9PSED</name>
<dbReference type="Proteomes" id="UP000198982">
    <property type="component" value="Unassembled WGS sequence"/>
</dbReference>
<gene>
    <name evidence="2" type="ORF">SAMN05216178_2014</name>
</gene>
<dbReference type="InterPro" id="IPR025153">
    <property type="entry name" value="Ead_Ea22"/>
</dbReference>
<keyword evidence="3" id="KW-1185">Reference proteome</keyword>
<organism evidence="2 3">
    <name type="scientific">Pseudomonas saponiphila</name>
    <dbReference type="NCBI Taxonomy" id="556534"/>
    <lineage>
        <taxon>Bacteria</taxon>
        <taxon>Pseudomonadati</taxon>
        <taxon>Pseudomonadota</taxon>
        <taxon>Gammaproteobacteria</taxon>
        <taxon>Pseudomonadales</taxon>
        <taxon>Pseudomonadaceae</taxon>
        <taxon>Pseudomonas</taxon>
    </lineage>
</organism>